<name>A0A1E1JQE1_9HELO</name>
<dbReference type="EMBL" id="FJUW01000001">
    <property type="protein sequence ID" value="CZS87870.1"/>
    <property type="molecule type" value="Genomic_DNA"/>
</dbReference>
<feature type="compositionally biased region" description="Polar residues" evidence="1">
    <location>
        <begin position="181"/>
        <end position="193"/>
    </location>
</feature>
<protein>
    <submittedName>
        <fullName evidence="2">Uncharacterized protein</fullName>
    </submittedName>
</protein>
<proteinExistence type="predicted"/>
<dbReference type="InParanoid" id="A0A1E1JQE1"/>
<organism evidence="2 3">
    <name type="scientific">Rhynchosporium graminicola</name>
    <dbReference type="NCBI Taxonomy" id="2792576"/>
    <lineage>
        <taxon>Eukaryota</taxon>
        <taxon>Fungi</taxon>
        <taxon>Dikarya</taxon>
        <taxon>Ascomycota</taxon>
        <taxon>Pezizomycotina</taxon>
        <taxon>Leotiomycetes</taxon>
        <taxon>Helotiales</taxon>
        <taxon>Ploettnerulaceae</taxon>
        <taxon>Rhynchosporium</taxon>
    </lineage>
</organism>
<keyword evidence="3" id="KW-1185">Reference proteome</keyword>
<sequence length="215" mass="23992">MAEKLQALSRCAEWKMFNSLLSVIIDRNPRTNFVADLNQTITLILDLLQLEVLFKSTHSNSNPDSNSSSFPPCTYWLTVYRSFDSHPKARLVLRLCNDSRELLYLDVPPAHKSTAAVETAMRKKYRKERPPFSRSTAPVATPWSAVGIGCRSPNSLRYYHTQGRHPTDSASCSPAPPPAFNSDSPASKSTLTGVTSQKARVVTFLSIENKTFVRS</sequence>
<evidence type="ECO:0000256" key="1">
    <source>
        <dbReference type="SAM" id="MobiDB-lite"/>
    </source>
</evidence>
<comment type="caution">
    <text evidence="2">The sequence shown here is derived from an EMBL/GenBank/DDBJ whole genome shotgun (WGS) entry which is preliminary data.</text>
</comment>
<evidence type="ECO:0000313" key="2">
    <source>
        <dbReference type="EMBL" id="CZS87870.1"/>
    </source>
</evidence>
<feature type="region of interest" description="Disordered" evidence="1">
    <location>
        <begin position="159"/>
        <end position="193"/>
    </location>
</feature>
<dbReference type="AlphaFoldDB" id="A0A1E1JQE1"/>
<gene>
    <name evidence="2" type="ORF">RCO7_14069</name>
</gene>
<evidence type="ECO:0000313" key="3">
    <source>
        <dbReference type="Proteomes" id="UP000178129"/>
    </source>
</evidence>
<reference evidence="3" key="1">
    <citation type="submission" date="2016-03" db="EMBL/GenBank/DDBJ databases">
        <authorList>
            <person name="Ploux O."/>
        </authorList>
    </citation>
    <scope>NUCLEOTIDE SEQUENCE [LARGE SCALE GENOMIC DNA]</scope>
    <source>
        <strain evidence="3">UK7</strain>
    </source>
</reference>
<accession>A0A1E1JQE1</accession>
<dbReference type="Proteomes" id="UP000178129">
    <property type="component" value="Unassembled WGS sequence"/>
</dbReference>